<dbReference type="Proteomes" id="UP000539313">
    <property type="component" value="Unassembled WGS sequence"/>
</dbReference>
<evidence type="ECO:0000313" key="3">
    <source>
        <dbReference type="Proteomes" id="UP000539313"/>
    </source>
</evidence>
<keyword evidence="3" id="KW-1185">Reference proteome</keyword>
<feature type="domain" description="HTH cro/C1-type" evidence="1">
    <location>
        <begin position="8"/>
        <end position="68"/>
    </location>
</feature>
<reference evidence="2 3" key="1">
    <citation type="submission" date="2020-08" db="EMBL/GenBank/DDBJ databases">
        <title>Sequencing the genomes of 1000 actinobacteria strains.</title>
        <authorList>
            <person name="Klenk H.-P."/>
        </authorList>
    </citation>
    <scope>NUCLEOTIDE SEQUENCE [LARGE SCALE GENOMIC DNA]</scope>
    <source>
        <strain evidence="2 3">DSM 45823</strain>
    </source>
</reference>
<dbReference type="CDD" id="cd00093">
    <property type="entry name" value="HTH_XRE"/>
    <property type="match status" value="1"/>
</dbReference>
<sequence>MQNTESPMRRERIRRGLTLAQVAAACTELGVPLSESQASRIERGEHAGRPETRAALAKVLGLDAYSDFGVSA</sequence>
<dbReference type="InterPro" id="IPR010982">
    <property type="entry name" value="Lambda_DNA-bd_dom_sf"/>
</dbReference>
<protein>
    <submittedName>
        <fullName evidence="2">Transcriptional regulator with XRE-family HTH domain</fullName>
    </submittedName>
</protein>
<gene>
    <name evidence="2" type="ORF">HNR21_002658</name>
</gene>
<dbReference type="InterPro" id="IPR001387">
    <property type="entry name" value="Cro/C1-type_HTH"/>
</dbReference>
<comment type="caution">
    <text evidence="2">The sequence shown here is derived from an EMBL/GenBank/DDBJ whole genome shotgun (WGS) entry which is preliminary data.</text>
</comment>
<organism evidence="2 3">
    <name type="scientific">Thermomonospora cellulosilytica</name>
    <dbReference type="NCBI Taxonomy" id="1411118"/>
    <lineage>
        <taxon>Bacteria</taxon>
        <taxon>Bacillati</taxon>
        <taxon>Actinomycetota</taxon>
        <taxon>Actinomycetes</taxon>
        <taxon>Streptosporangiales</taxon>
        <taxon>Thermomonosporaceae</taxon>
        <taxon>Thermomonospora</taxon>
    </lineage>
</organism>
<dbReference type="AlphaFoldDB" id="A0A7W3MXN4"/>
<evidence type="ECO:0000313" key="2">
    <source>
        <dbReference type="EMBL" id="MBA9003776.1"/>
    </source>
</evidence>
<proteinExistence type="predicted"/>
<dbReference type="SUPFAM" id="SSF47413">
    <property type="entry name" value="lambda repressor-like DNA-binding domains"/>
    <property type="match status" value="1"/>
</dbReference>
<accession>A0A7W3MXN4</accession>
<dbReference type="Gene3D" id="1.10.260.40">
    <property type="entry name" value="lambda repressor-like DNA-binding domains"/>
    <property type="match status" value="1"/>
</dbReference>
<name>A0A7W3MXN4_9ACTN</name>
<evidence type="ECO:0000259" key="1">
    <source>
        <dbReference type="PROSITE" id="PS50943"/>
    </source>
</evidence>
<dbReference type="GO" id="GO:0003677">
    <property type="term" value="F:DNA binding"/>
    <property type="evidence" value="ECO:0007669"/>
    <property type="project" value="InterPro"/>
</dbReference>
<dbReference type="Pfam" id="PF13560">
    <property type="entry name" value="HTH_31"/>
    <property type="match status" value="1"/>
</dbReference>
<dbReference type="PROSITE" id="PS50943">
    <property type="entry name" value="HTH_CROC1"/>
    <property type="match status" value="1"/>
</dbReference>
<dbReference type="EMBL" id="JACJII010000001">
    <property type="protein sequence ID" value="MBA9003776.1"/>
    <property type="molecule type" value="Genomic_DNA"/>
</dbReference>
<dbReference type="RefSeq" id="WP_182705448.1">
    <property type="nucleotide sequence ID" value="NZ_JACJII010000001.1"/>
</dbReference>